<dbReference type="InterPro" id="IPR006311">
    <property type="entry name" value="TAT_signal"/>
</dbReference>
<name>A0ABP6QI60_9ACTN</name>
<dbReference type="PANTHER" id="PTHR35040">
    <property type="match status" value="1"/>
</dbReference>
<dbReference type="PANTHER" id="PTHR35040:SF9">
    <property type="entry name" value="4-LIKE CELL SURFACE PROTEIN, PUTATIVE (AFU_ORTHOLOGUE AFUA_4G14080)-RELATED"/>
    <property type="match status" value="1"/>
</dbReference>
<evidence type="ECO:0000313" key="2">
    <source>
        <dbReference type="Proteomes" id="UP001501237"/>
    </source>
</evidence>
<dbReference type="PROSITE" id="PS51318">
    <property type="entry name" value="TAT"/>
    <property type="match status" value="1"/>
</dbReference>
<comment type="caution">
    <text evidence="1">The sequence shown here is derived from an EMBL/GenBank/DDBJ whole genome shotgun (WGS) entry which is preliminary data.</text>
</comment>
<accession>A0ABP6QI60</accession>
<protein>
    <recommendedName>
        <fullName evidence="3">Spherulation-specific family 4 protein</fullName>
    </recommendedName>
</protein>
<reference evidence="2" key="1">
    <citation type="journal article" date="2019" name="Int. J. Syst. Evol. Microbiol.">
        <title>The Global Catalogue of Microorganisms (GCM) 10K type strain sequencing project: providing services to taxonomists for standard genome sequencing and annotation.</title>
        <authorList>
            <consortium name="The Broad Institute Genomics Platform"/>
            <consortium name="The Broad Institute Genome Sequencing Center for Infectious Disease"/>
            <person name="Wu L."/>
            <person name="Ma J."/>
        </authorList>
    </citation>
    <scope>NUCLEOTIDE SEQUENCE [LARGE SCALE GENOMIC DNA]</scope>
    <source>
        <strain evidence="2">JCM 9377</strain>
    </source>
</reference>
<gene>
    <name evidence="1" type="ORF">GCM10010468_64570</name>
</gene>
<dbReference type="EMBL" id="BAAAUV010000023">
    <property type="protein sequence ID" value="GAA3232596.1"/>
    <property type="molecule type" value="Genomic_DNA"/>
</dbReference>
<sequence length="245" mass="26633">MLSRRTVLRAGAISAALGMASPRAARPDAAIVPAYFGPDYFPAEWELLADPRIYAVILNVANGPGDAPNPVFAAAVRRIEERGGTVAGYVDVGYGRRDPALIEADVRRYRSWYHVADIFCDQVPAGPDMLPIMQQVSDRLRGADAEFIAFNHGVYPDPGYGALADLLVTFEGPLASYPAVQPPAWTMTGPRQRFCHLVYGVAEPEVDAVLTLARRRNTGVVYVTDHTGSNPYGGLPSYFPRLLTL</sequence>
<proteinExistence type="predicted"/>
<evidence type="ECO:0000313" key="1">
    <source>
        <dbReference type="EMBL" id="GAA3232596.1"/>
    </source>
</evidence>
<keyword evidence="2" id="KW-1185">Reference proteome</keyword>
<dbReference type="Pfam" id="PF12138">
    <property type="entry name" value="Spherulin4"/>
    <property type="match status" value="1"/>
</dbReference>
<dbReference type="RefSeq" id="WP_344835816.1">
    <property type="nucleotide sequence ID" value="NZ_BAAAUV010000023.1"/>
</dbReference>
<dbReference type="Proteomes" id="UP001501237">
    <property type="component" value="Unassembled WGS sequence"/>
</dbReference>
<organism evidence="1 2">
    <name type="scientific">Actinocorallia longicatena</name>
    <dbReference type="NCBI Taxonomy" id="111803"/>
    <lineage>
        <taxon>Bacteria</taxon>
        <taxon>Bacillati</taxon>
        <taxon>Actinomycetota</taxon>
        <taxon>Actinomycetes</taxon>
        <taxon>Streptosporangiales</taxon>
        <taxon>Thermomonosporaceae</taxon>
        <taxon>Actinocorallia</taxon>
    </lineage>
</organism>
<dbReference type="InterPro" id="IPR021986">
    <property type="entry name" value="Spherulin4"/>
</dbReference>
<evidence type="ECO:0008006" key="3">
    <source>
        <dbReference type="Google" id="ProtNLM"/>
    </source>
</evidence>